<dbReference type="EMBL" id="NEXF01000488">
    <property type="protein sequence ID" value="PSO06455.1"/>
    <property type="molecule type" value="Genomic_DNA"/>
</dbReference>
<dbReference type="SUPFAM" id="SSF55040">
    <property type="entry name" value="Molybdenum cofactor biosynthesis protein C, MoaC"/>
    <property type="match status" value="1"/>
</dbReference>
<organism evidence="4 5">
    <name type="scientific">Candidatus Marsarchaeota G2 archaeon BE_D</name>
    <dbReference type="NCBI Taxonomy" id="1978158"/>
    <lineage>
        <taxon>Archaea</taxon>
        <taxon>Candidatus Marsarchaeota</taxon>
        <taxon>Candidatus Marsarchaeota group 2</taxon>
    </lineage>
</organism>
<comment type="caution">
    <text evidence="4">The sequence shown here is derived from an EMBL/GenBank/DDBJ whole genome shotgun (WGS) entry which is preliminary data.</text>
</comment>
<evidence type="ECO:0000259" key="3">
    <source>
        <dbReference type="Pfam" id="PF01967"/>
    </source>
</evidence>
<dbReference type="InterPro" id="IPR036522">
    <property type="entry name" value="MoaC_sf"/>
</dbReference>
<keyword evidence="2" id="KW-0501">Molybdenum cofactor biosynthesis</keyword>
<dbReference type="Gene3D" id="3.30.70.640">
    <property type="entry name" value="Molybdopterin cofactor biosynthesis C (MoaC) domain"/>
    <property type="match status" value="1"/>
</dbReference>
<dbReference type="NCBIfam" id="TIGR00581">
    <property type="entry name" value="moaC"/>
    <property type="match status" value="1"/>
</dbReference>
<protein>
    <submittedName>
        <fullName evidence="4">Cyclic pyranopterin monophosphate synthase MoaC</fullName>
    </submittedName>
</protein>
<sequence length="143" mass="15837">MVDISDKPVLRRVAEASGRIRLRRETVELIRRGGIEKGDPLSGAQFAGVSAAKRTWELLPLCHQIPLTSVDVSFELGEDFVEVRTRVAADYKTGVEMEALTSCALALLTIWDMVKKYEKDAGGQYPYTLIEGIRVTSKVKGEP</sequence>
<dbReference type="Proteomes" id="UP000242015">
    <property type="component" value="Unassembled WGS sequence"/>
</dbReference>
<dbReference type="NCBIfam" id="NF008999">
    <property type="entry name" value="PRK12343.1"/>
    <property type="match status" value="1"/>
</dbReference>
<comment type="pathway">
    <text evidence="1">Cofactor biosynthesis; molybdopterin biosynthesis.</text>
</comment>
<dbReference type="CDD" id="cd01419">
    <property type="entry name" value="MoaC_A"/>
    <property type="match status" value="1"/>
</dbReference>
<dbReference type="UniPathway" id="UPA00344"/>
<dbReference type="InterPro" id="IPR002820">
    <property type="entry name" value="Mopterin_CF_biosynth-C_dom"/>
</dbReference>
<dbReference type="Pfam" id="PF01967">
    <property type="entry name" value="MoaC"/>
    <property type="match status" value="1"/>
</dbReference>
<accession>A0A2R6C6B9</accession>
<proteinExistence type="predicted"/>
<dbReference type="GO" id="GO:0006777">
    <property type="term" value="P:Mo-molybdopterin cofactor biosynthetic process"/>
    <property type="evidence" value="ECO:0007669"/>
    <property type="project" value="UniProtKB-KW"/>
</dbReference>
<dbReference type="InterPro" id="IPR023047">
    <property type="entry name" value="Mo_CF_biosynth-C_arc"/>
</dbReference>
<evidence type="ECO:0000313" key="5">
    <source>
        <dbReference type="Proteomes" id="UP000242015"/>
    </source>
</evidence>
<name>A0A2R6C6B9_9ARCH</name>
<evidence type="ECO:0000313" key="4">
    <source>
        <dbReference type="EMBL" id="PSO06455.1"/>
    </source>
</evidence>
<gene>
    <name evidence="4" type="ORF">B9Q04_15970</name>
</gene>
<dbReference type="AlphaFoldDB" id="A0A2R6C6B9"/>
<evidence type="ECO:0000256" key="1">
    <source>
        <dbReference type="ARBA" id="ARBA00005046"/>
    </source>
</evidence>
<evidence type="ECO:0000256" key="2">
    <source>
        <dbReference type="ARBA" id="ARBA00023150"/>
    </source>
</evidence>
<dbReference type="InterPro" id="IPR023045">
    <property type="entry name" value="MoaC"/>
</dbReference>
<reference evidence="4 5" key="1">
    <citation type="submission" date="2017-04" db="EMBL/GenBank/DDBJ databases">
        <title>Novel microbial lineages endemic to geothermal iron-oxide mats fill important gaps in the evolutionary history of Archaea.</title>
        <authorList>
            <person name="Jay Z.J."/>
            <person name="Beam J.P."/>
            <person name="Dlakic M."/>
            <person name="Rusch D.B."/>
            <person name="Kozubal M.A."/>
            <person name="Inskeep W.P."/>
        </authorList>
    </citation>
    <scope>NUCLEOTIDE SEQUENCE [LARGE SCALE GENOMIC DNA]</scope>
    <source>
        <strain evidence="4">BE_D</strain>
    </source>
</reference>
<feature type="domain" description="Molybdopterin cofactor biosynthesis C (MoaC)" evidence="3">
    <location>
        <begin position="1"/>
        <end position="141"/>
    </location>
</feature>